<accession>A0A6N3X5R5</accession>
<dbReference type="EMBL" id="JXUO01000089">
    <property type="protein sequence ID" value="KKZ14982.1"/>
    <property type="molecule type" value="Genomic_DNA"/>
</dbReference>
<feature type="non-terminal residue" evidence="3">
    <location>
        <position position="77"/>
    </location>
</feature>
<evidence type="ECO:0000313" key="4">
    <source>
        <dbReference type="Proteomes" id="UP000035054"/>
    </source>
</evidence>
<evidence type="ECO:0000256" key="2">
    <source>
        <dbReference type="SAM" id="Phobius"/>
    </source>
</evidence>
<keyword evidence="2" id="KW-1133">Transmembrane helix</keyword>
<name>A0A6N3X5R5_9SYNE</name>
<organism evidence="3 4">
    <name type="scientific">Candidatus Synechococcus spongiarum 142</name>
    <dbReference type="NCBI Taxonomy" id="1608213"/>
    <lineage>
        <taxon>Bacteria</taxon>
        <taxon>Bacillati</taxon>
        <taxon>Cyanobacteriota</taxon>
        <taxon>Cyanophyceae</taxon>
        <taxon>Synechococcales</taxon>
        <taxon>Synechococcaceae</taxon>
        <taxon>Synechococcus</taxon>
    </lineage>
</organism>
<feature type="transmembrane region" description="Helical" evidence="2">
    <location>
        <begin position="33"/>
        <end position="57"/>
    </location>
</feature>
<dbReference type="Proteomes" id="UP000035054">
    <property type="component" value="Unassembled WGS sequence"/>
</dbReference>
<evidence type="ECO:0000256" key="1">
    <source>
        <dbReference type="SAM" id="MobiDB-lite"/>
    </source>
</evidence>
<feature type="compositionally biased region" description="Pro residues" evidence="1">
    <location>
        <begin position="1"/>
        <end position="10"/>
    </location>
</feature>
<protein>
    <submittedName>
        <fullName evidence="3">Uncharacterized protein</fullName>
    </submittedName>
</protein>
<reference evidence="3 4" key="1">
    <citation type="submission" date="2015-01" db="EMBL/GenBank/DDBJ databases">
        <title>Lifestyle Evolution in Cyanobacterial Symbionts of Sponges.</title>
        <authorList>
            <person name="Burgsdorf I."/>
            <person name="Slaby B.M."/>
            <person name="Handley K.M."/>
            <person name="Haber M."/>
            <person name="Blom J."/>
            <person name="Marshall C.W."/>
            <person name="Gilbert J.A."/>
            <person name="Hentschel U."/>
            <person name="Steindler L."/>
        </authorList>
    </citation>
    <scope>NUCLEOTIDE SEQUENCE [LARGE SCALE GENOMIC DNA]</scope>
    <source>
        <strain evidence="3">142</strain>
    </source>
</reference>
<keyword evidence="2" id="KW-0472">Membrane</keyword>
<evidence type="ECO:0000313" key="3">
    <source>
        <dbReference type="EMBL" id="KKZ14982.1"/>
    </source>
</evidence>
<sequence length="77" mass="8056">MTINTPPPISPEAQATTTAVPSRDDRRPWVEPAVVIGAIGVAVTIIGLLLSIVLGIYGMSTRIDALSTDLGSRIDTL</sequence>
<comment type="caution">
    <text evidence="3">The sequence shown here is derived from an EMBL/GenBank/DDBJ whole genome shotgun (WGS) entry which is preliminary data.</text>
</comment>
<gene>
    <name evidence="3" type="ORF">TH68_02870</name>
</gene>
<keyword evidence="2" id="KW-0812">Transmembrane</keyword>
<dbReference type="AlphaFoldDB" id="A0A6N3X5R5"/>
<feature type="region of interest" description="Disordered" evidence="1">
    <location>
        <begin position="1"/>
        <end position="25"/>
    </location>
</feature>
<proteinExistence type="predicted"/>